<reference evidence="2 3" key="1">
    <citation type="journal article" date="2016" name="Biochim. Biophys. Acta">
        <title>Characterization of red-shifted phycobilisomes isolated from the chlorophyll f-containing cyanobacterium Halomicronema hongdechloris.</title>
        <authorList>
            <person name="Li Y."/>
            <person name="Lin Y."/>
            <person name="Garvey C.J."/>
            <person name="Birch D."/>
            <person name="Corkery R.W."/>
            <person name="Loughlin P.C."/>
            <person name="Scheer H."/>
            <person name="Willows R.D."/>
            <person name="Chen M."/>
        </authorList>
    </citation>
    <scope>NUCLEOTIDE SEQUENCE [LARGE SCALE GENOMIC DNA]</scope>
    <source>
        <strain evidence="2 3">C2206</strain>
    </source>
</reference>
<dbReference type="EMBL" id="CP021983">
    <property type="protein sequence ID" value="ASC70764.1"/>
    <property type="molecule type" value="Genomic_DNA"/>
</dbReference>
<keyword evidence="3" id="KW-1185">Reference proteome</keyword>
<keyword evidence="2" id="KW-0489">Methyltransferase</keyword>
<dbReference type="InterPro" id="IPR029063">
    <property type="entry name" value="SAM-dependent_MTases_sf"/>
</dbReference>
<protein>
    <submittedName>
        <fullName evidence="2">S-adenosylmethionine-dependent methyltransferase</fullName>
        <ecNumber evidence="2">2.1.1.-</ecNumber>
    </submittedName>
</protein>
<dbReference type="PANTHER" id="PTHR43861">
    <property type="entry name" value="TRANS-ACONITATE 2-METHYLTRANSFERASE-RELATED"/>
    <property type="match status" value="1"/>
</dbReference>
<dbReference type="OrthoDB" id="9071885at2"/>
<gene>
    <name evidence="2" type="ORF">XM38_017110</name>
</gene>
<proteinExistence type="predicted"/>
<dbReference type="SUPFAM" id="SSF53335">
    <property type="entry name" value="S-adenosyl-L-methionine-dependent methyltransferases"/>
    <property type="match status" value="1"/>
</dbReference>
<dbReference type="GO" id="GO:0032259">
    <property type="term" value="P:methylation"/>
    <property type="evidence" value="ECO:0007669"/>
    <property type="project" value="UniProtKB-KW"/>
</dbReference>
<dbReference type="AlphaFoldDB" id="A0A1Z3HKB8"/>
<dbReference type="Gene3D" id="3.40.50.150">
    <property type="entry name" value="Vaccinia Virus protein VP39"/>
    <property type="match status" value="1"/>
</dbReference>
<dbReference type="STRING" id="1641165.XM38_17750"/>
<evidence type="ECO:0000313" key="3">
    <source>
        <dbReference type="Proteomes" id="UP000191901"/>
    </source>
</evidence>
<keyword evidence="1 2" id="KW-0808">Transferase</keyword>
<name>A0A1Z3HKB8_9CYAN</name>
<sequence length="290" mass="32889">MVESSQAPADTRSWDDLRHHYLIEKELANRLRHSTRTERIEHHLYTTLYDELFRRVPHHSQRSRKATDFTRYLINQRVDLITHFNPSSQGKSTLLDIGCGDGHLVKAASPHFQTVYALDVSAEIVKQTQLPDNATLVLSNGVDIPVPAASVDTAFSHQLMEHLHPDDAVEQLQAIFNSLKPGGCYICITPNRLCGPHDISKHFDAAATGFHLKEYTVSELYSIFKQANFAKVLLCKISGRSRVFTLTLNPVIVQGFRLVEAIVERQPRQRRHKIANNPLLFRNITLVGIK</sequence>
<dbReference type="KEGG" id="hhg:XM38_017110"/>
<dbReference type="PANTHER" id="PTHR43861:SF3">
    <property type="entry name" value="PUTATIVE (AFU_ORTHOLOGUE AFUA_2G14390)-RELATED"/>
    <property type="match status" value="1"/>
</dbReference>
<dbReference type="RefSeq" id="WP_088429492.1">
    <property type="nucleotide sequence ID" value="NZ_CP021983.2"/>
</dbReference>
<dbReference type="EC" id="2.1.1.-" evidence="2"/>
<dbReference type="CDD" id="cd02440">
    <property type="entry name" value="AdoMet_MTases"/>
    <property type="match status" value="1"/>
</dbReference>
<dbReference type="Pfam" id="PF13489">
    <property type="entry name" value="Methyltransf_23"/>
    <property type="match status" value="1"/>
</dbReference>
<evidence type="ECO:0000313" key="2">
    <source>
        <dbReference type="EMBL" id="ASC70764.1"/>
    </source>
</evidence>
<evidence type="ECO:0000256" key="1">
    <source>
        <dbReference type="ARBA" id="ARBA00022679"/>
    </source>
</evidence>
<organism evidence="2 3">
    <name type="scientific">Halomicronema hongdechloris C2206</name>
    <dbReference type="NCBI Taxonomy" id="1641165"/>
    <lineage>
        <taxon>Bacteria</taxon>
        <taxon>Bacillati</taxon>
        <taxon>Cyanobacteriota</taxon>
        <taxon>Cyanophyceae</taxon>
        <taxon>Nodosilineales</taxon>
        <taxon>Nodosilineaceae</taxon>
        <taxon>Halomicronema</taxon>
    </lineage>
</organism>
<dbReference type="Proteomes" id="UP000191901">
    <property type="component" value="Chromosome"/>
</dbReference>
<dbReference type="GO" id="GO:0008168">
    <property type="term" value="F:methyltransferase activity"/>
    <property type="evidence" value="ECO:0007669"/>
    <property type="project" value="UniProtKB-KW"/>
</dbReference>
<accession>A0A1Z3HKB8</accession>